<proteinExistence type="predicted"/>
<organism evidence="1 2">
    <name type="scientific">Caerostris darwini</name>
    <dbReference type="NCBI Taxonomy" id="1538125"/>
    <lineage>
        <taxon>Eukaryota</taxon>
        <taxon>Metazoa</taxon>
        <taxon>Ecdysozoa</taxon>
        <taxon>Arthropoda</taxon>
        <taxon>Chelicerata</taxon>
        <taxon>Arachnida</taxon>
        <taxon>Araneae</taxon>
        <taxon>Araneomorphae</taxon>
        <taxon>Entelegynae</taxon>
        <taxon>Araneoidea</taxon>
        <taxon>Araneidae</taxon>
        <taxon>Caerostris</taxon>
    </lineage>
</organism>
<protein>
    <submittedName>
        <fullName evidence="1">Uncharacterized protein</fullName>
    </submittedName>
</protein>
<dbReference type="EMBL" id="BPLQ01007034">
    <property type="protein sequence ID" value="GIY27234.1"/>
    <property type="molecule type" value="Genomic_DNA"/>
</dbReference>
<comment type="caution">
    <text evidence="1">The sequence shown here is derived from an EMBL/GenBank/DDBJ whole genome shotgun (WGS) entry which is preliminary data.</text>
</comment>
<accession>A0AAV4S2Q5</accession>
<sequence>MPSSTAASTPASEDSRIPVHIYSRDDRANMKRKTATYDIHLHIGDESFLLAPSSHRSFPLVNFRGEGREASRKGRYFQMHSSTPDRDSRTTVLLFFLLDSETGQFLKKLIHQLQLFPCHPGDRGTPAPQ</sequence>
<name>A0AAV4S2Q5_9ARAC</name>
<evidence type="ECO:0000313" key="1">
    <source>
        <dbReference type="EMBL" id="GIY27234.1"/>
    </source>
</evidence>
<keyword evidence="2" id="KW-1185">Reference proteome</keyword>
<dbReference type="Proteomes" id="UP001054837">
    <property type="component" value="Unassembled WGS sequence"/>
</dbReference>
<dbReference type="AlphaFoldDB" id="A0AAV4S2Q5"/>
<evidence type="ECO:0000313" key="2">
    <source>
        <dbReference type="Proteomes" id="UP001054837"/>
    </source>
</evidence>
<reference evidence="1 2" key="1">
    <citation type="submission" date="2021-06" db="EMBL/GenBank/DDBJ databases">
        <title>Caerostris darwini draft genome.</title>
        <authorList>
            <person name="Kono N."/>
            <person name="Arakawa K."/>
        </authorList>
    </citation>
    <scope>NUCLEOTIDE SEQUENCE [LARGE SCALE GENOMIC DNA]</scope>
</reference>
<gene>
    <name evidence="1" type="ORF">CDAR_54731</name>
</gene>